<dbReference type="SUPFAM" id="SSF56219">
    <property type="entry name" value="DNase I-like"/>
    <property type="match status" value="1"/>
</dbReference>
<feature type="transmembrane region" description="Helical" evidence="1">
    <location>
        <begin position="299"/>
        <end position="324"/>
    </location>
</feature>
<evidence type="ECO:0000313" key="4">
    <source>
        <dbReference type="Proteomes" id="UP000053947"/>
    </source>
</evidence>
<name>A0A0W0GGI0_9CHLR</name>
<dbReference type="GO" id="GO:0016020">
    <property type="term" value="C:membrane"/>
    <property type="evidence" value="ECO:0007669"/>
    <property type="project" value="GOC"/>
</dbReference>
<feature type="transmembrane region" description="Helical" evidence="1">
    <location>
        <begin position="24"/>
        <end position="52"/>
    </location>
</feature>
<dbReference type="InterPro" id="IPR051916">
    <property type="entry name" value="GPI-anchor_lipid_remodeler"/>
</dbReference>
<dbReference type="Proteomes" id="UP000053947">
    <property type="component" value="Unassembled WGS sequence"/>
</dbReference>
<feature type="transmembrane region" description="Helical" evidence="1">
    <location>
        <begin position="209"/>
        <end position="228"/>
    </location>
</feature>
<dbReference type="InterPro" id="IPR036691">
    <property type="entry name" value="Endo/exonu/phosph_ase_sf"/>
</dbReference>
<keyword evidence="4" id="KW-1185">Reference proteome</keyword>
<evidence type="ECO:0000256" key="1">
    <source>
        <dbReference type="SAM" id="Phobius"/>
    </source>
</evidence>
<accession>A0A0W0GGI0</accession>
<keyword evidence="1" id="KW-0472">Membrane</keyword>
<dbReference type="RefSeq" id="WP_058438384.1">
    <property type="nucleotide sequence ID" value="NZ_KQ758903.1"/>
</dbReference>
<dbReference type="PANTHER" id="PTHR14859:SF1">
    <property type="entry name" value="PGAP2-INTERACTING PROTEIN"/>
    <property type="match status" value="1"/>
</dbReference>
<dbReference type="GO" id="GO:0006506">
    <property type="term" value="P:GPI anchor biosynthetic process"/>
    <property type="evidence" value="ECO:0007669"/>
    <property type="project" value="TreeGrafter"/>
</dbReference>
<sequence>MRNSSTDRVSVSNDSAALRDPQPLIFGGIIMLSVVFGLQAIRVLLPTLIWYVGNHLHRSSIESGLIGLATFILAFAAVPLLRAKNRLPILAAVAASIGVTRVLMQLWDEPSLNLVFSIAGSALFVTFLPVAFGYLHLRFESAPRIFVIGVLSGFLLDTLISGVFLSYDIAWQLSVGPVLMSLALLALLLGLLSAAVIHQFRYIRTNDEASWPGGLGWIAVGPFLFLQLEIFQNVPRIAAASGWPLPNAFLISAISQVLAIALILFVMRFAISLRWPLAAASSLLLAVISWLLLRDSASFPAVAYGLLFFFGQIILNFLFALAVAGITRNRAGIGIANGVGMILFVALFFGFYATFDMSLPYPNELLGPAAAMMIGAGALASSLSIVSMPKSSPSIWRVPAALAVLLTIPLVSVAAWQTPSPAEGHGFPIKIMNYNLASGFSRGGDLNLENIALVIEESHADIVALQEVSRGWLISGRVDMLTWLSQRLDMPYVSGPTMPLWGNAILSKYPIISYANYDLQPRTLNLLRGFTRATIDIGGNQRLDVITTHLHQINEDSAIRLEQVENIIQVWNHAPRTVFLGDLNADPEDPEMELLRQAGFIDCAAFVSASPATTTVDQRRLDYIWISPDLKVTEVSVPFTPASDHLPVIASISSR</sequence>
<feature type="transmembrane region" description="Helical" evidence="1">
    <location>
        <begin position="179"/>
        <end position="197"/>
    </location>
</feature>
<dbReference type="Pfam" id="PF03372">
    <property type="entry name" value="Exo_endo_phos"/>
    <property type="match status" value="1"/>
</dbReference>
<dbReference type="OrthoDB" id="155529at2"/>
<dbReference type="Gene3D" id="3.60.10.10">
    <property type="entry name" value="Endonuclease/exonuclease/phosphatase"/>
    <property type="match status" value="1"/>
</dbReference>
<feature type="transmembrane region" description="Helical" evidence="1">
    <location>
        <begin position="88"/>
        <end position="107"/>
    </location>
</feature>
<dbReference type="InterPro" id="IPR005135">
    <property type="entry name" value="Endo/exonuclease/phosphatase"/>
</dbReference>
<keyword evidence="1" id="KW-1133">Transmembrane helix</keyword>
<dbReference type="EMBL" id="LFDV01000002">
    <property type="protein sequence ID" value="KTB47667.1"/>
    <property type="molecule type" value="Genomic_DNA"/>
</dbReference>
<feature type="transmembrane region" description="Helical" evidence="1">
    <location>
        <begin position="113"/>
        <end position="134"/>
    </location>
</feature>
<evidence type="ECO:0000313" key="3">
    <source>
        <dbReference type="EMBL" id="KTB47667.1"/>
    </source>
</evidence>
<keyword evidence="1" id="KW-0812">Transmembrane</keyword>
<keyword evidence="3" id="KW-0378">Hydrolase</keyword>
<comment type="caution">
    <text evidence="3">The sequence shown here is derived from an EMBL/GenBank/DDBJ whole genome shotgun (WGS) entry which is preliminary data.</text>
</comment>
<gene>
    <name evidence="3" type="ORF">DEALK_05120</name>
</gene>
<proteinExistence type="predicted"/>
<dbReference type="PANTHER" id="PTHR14859">
    <property type="entry name" value="CALCOFLUOR WHITE HYPERSENSITIVE PROTEIN PRECURSOR"/>
    <property type="match status" value="1"/>
</dbReference>
<dbReference type="STRING" id="1217799.DEALK_05120"/>
<organism evidence="3 4">
    <name type="scientific">Dehalogenimonas alkenigignens</name>
    <dbReference type="NCBI Taxonomy" id="1217799"/>
    <lineage>
        <taxon>Bacteria</taxon>
        <taxon>Bacillati</taxon>
        <taxon>Chloroflexota</taxon>
        <taxon>Dehalococcoidia</taxon>
        <taxon>Dehalococcoidales</taxon>
        <taxon>Dehalococcoidaceae</taxon>
        <taxon>Dehalogenimonas</taxon>
    </lineage>
</organism>
<dbReference type="AlphaFoldDB" id="A0A0W0GGI0"/>
<evidence type="ECO:0000259" key="2">
    <source>
        <dbReference type="Pfam" id="PF03372"/>
    </source>
</evidence>
<feature type="transmembrane region" description="Helical" evidence="1">
    <location>
        <begin position="64"/>
        <end position="81"/>
    </location>
</feature>
<reference evidence="3 4" key="1">
    <citation type="submission" date="2015-06" db="EMBL/GenBank/DDBJ databases">
        <title>Genome sequence of the organohalide-respiring Dehalogenimonas alkenigignens type strain (IP3-3T).</title>
        <authorList>
            <person name="Key T.A."/>
            <person name="Richmond D.P."/>
            <person name="Bowman K.S."/>
            <person name="Cho Y.-J."/>
            <person name="Chun J."/>
            <person name="da Costa M.S."/>
            <person name="Rainey F.A."/>
            <person name="Moe W.M."/>
        </authorList>
    </citation>
    <scope>NUCLEOTIDE SEQUENCE [LARGE SCALE GENOMIC DNA]</scope>
    <source>
        <strain evidence="3 4">IP3-3</strain>
    </source>
</reference>
<feature type="transmembrane region" description="Helical" evidence="1">
    <location>
        <begin position="248"/>
        <end position="266"/>
    </location>
</feature>
<protein>
    <submittedName>
        <fullName evidence="3">Metal-dependent hydrolase</fullName>
    </submittedName>
</protein>
<feature type="transmembrane region" description="Helical" evidence="1">
    <location>
        <begin position="398"/>
        <end position="416"/>
    </location>
</feature>
<feature type="transmembrane region" description="Helical" evidence="1">
    <location>
        <begin position="365"/>
        <end position="386"/>
    </location>
</feature>
<dbReference type="GO" id="GO:0016787">
    <property type="term" value="F:hydrolase activity"/>
    <property type="evidence" value="ECO:0007669"/>
    <property type="project" value="UniProtKB-KW"/>
</dbReference>
<feature type="domain" description="Endonuclease/exonuclease/phosphatase" evidence="2">
    <location>
        <begin position="432"/>
        <end position="645"/>
    </location>
</feature>
<feature type="transmembrane region" description="Helical" evidence="1">
    <location>
        <begin position="146"/>
        <end position="167"/>
    </location>
</feature>
<feature type="transmembrane region" description="Helical" evidence="1">
    <location>
        <begin position="273"/>
        <end position="293"/>
    </location>
</feature>
<feature type="transmembrane region" description="Helical" evidence="1">
    <location>
        <begin position="331"/>
        <end position="353"/>
    </location>
</feature>